<keyword evidence="5" id="KW-0375">Hydrogen ion transport</keyword>
<dbReference type="GO" id="GO:0006754">
    <property type="term" value="P:ATP biosynthetic process"/>
    <property type="evidence" value="ECO:0007669"/>
    <property type="project" value="UniProtKB-KW"/>
</dbReference>
<keyword evidence="9" id="KW-0066">ATP synthesis</keyword>
<dbReference type="GeneID" id="103060541"/>
<keyword evidence="7" id="KW-0496">Mitochondrion</keyword>
<dbReference type="GO" id="GO:0031966">
    <property type="term" value="C:mitochondrial membrane"/>
    <property type="evidence" value="ECO:0007669"/>
    <property type="project" value="UniProtKB-SubCell"/>
</dbReference>
<reference evidence="12" key="1">
    <citation type="submission" date="2025-08" db="UniProtKB">
        <authorList>
            <consortium name="RefSeq"/>
        </authorList>
    </citation>
    <scope>IDENTIFICATION</scope>
    <source>
        <tissue evidence="12">Liver</tissue>
    </source>
</reference>
<keyword evidence="3" id="KW-0813">Transport</keyword>
<proteinExistence type="inferred from homology"/>
<comment type="similarity">
    <text evidence="2">Belongs to the ATPase F chain family.</text>
</comment>
<dbReference type="AlphaFoldDB" id="A0A9F3W075"/>
<gene>
    <name evidence="12" type="primary">LOC103060541</name>
</gene>
<dbReference type="RefSeq" id="XP_015744151.1">
    <property type="nucleotide sequence ID" value="XM_015888665.2"/>
</dbReference>
<dbReference type="PANTHER" id="PTHR16270">
    <property type="entry name" value="HYPOTHETICAL LOC287798"/>
    <property type="match status" value="1"/>
</dbReference>
<evidence type="ECO:0000256" key="7">
    <source>
        <dbReference type="ARBA" id="ARBA00023128"/>
    </source>
</evidence>
<dbReference type="GO" id="GO:1902600">
    <property type="term" value="P:proton transmembrane transport"/>
    <property type="evidence" value="ECO:0007669"/>
    <property type="project" value="UniProtKB-KW"/>
</dbReference>
<name>A0A9F3W075_PYTBI</name>
<dbReference type="OMA" id="VHTGWIR"/>
<dbReference type="Pfam" id="PF10206">
    <property type="entry name" value="WRW"/>
    <property type="match status" value="1"/>
</dbReference>
<keyword evidence="8" id="KW-0472">Membrane</keyword>
<keyword evidence="6" id="KW-0406">Ion transport</keyword>
<dbReference type="Proteomes" id="UP000695026">
    <property type="component" value="Unplaced"/>
</dbReference>
<evidence type="ECO:0000256" key="2">
    <source>
        <dbReference type="ARBA" id="ARBA00005895"/>
    </source>
</evidence>
<keyword evidence="11" id="KW-1185">Reference proteome</keyword>
<feature type="compositionally biased region" description="Basic and acidic residues" evidence="10">
    <location>
        <begin position="70"/>
        <end position="85"/>
    </location>
</feature>
<dbReference type="InterPro" id="IPR019344">
    <property type="entry name" value="F1F0-ATPsyn_F_prd"/>
</dbReference>
<evidence type="ECO:0000256" key="4">
    <source>
        <dbReference type="ARBA" id="ARBA00022547"/>
    </source>
</evidence>
<evidence type="ECO:0000256" key="8">
    <source>
        <dbReference type="ARBA" id="ARBA00023136"/>
    </source>
</evidence>
<dbReference type="GO" id="GO:0045259">
    <property type="term" value="C:proton-transporting ATP synthase complex"/>
    <property type="evidence" value="ECO:0007669"/>
    <property type="project" value="UniProtKB-KW"/>
</dbReference>
<dbReference type="OrthoDB" id="8921675at2759"/>
<evidence type="ECO:0000313" key="12">
    <source>
        <dbReference type="RefSeq" id="XP_015744151.1"/>
    </source>
</evidence>
<evidence type="ECO:0000256" key="9">
    <source>
        <dbReference type="ARBA" id="ARBA00023310"/>
    </source>
</evidence>
<accession>A0A9F3W075</accession>
<keyword evidence="4" id="KW-0138">CF(0)</keyword>
<feature type="compositionally biased region" description="Basic and acidic residues" evidence="10">
    <location>
        <begin position="105"/>
        <end position="135"/>
    </location>
</feature>
<evidence type="ECO:0000313" key="11">
    <source>
        <dbReference type="Proteomes" id="UP000695026"/>
    </source>
</evidence>
<protein>
    <submittedName>
        <fullName evidence="12">Uncharacterized protein C17orf80 homolog isoform X1</fullName>
    </submittedName>
</protein>
<evidence type="ECO:0000256" key="10">
    <source>
        <dbReference type="SAM" id="MobiDB-lite"/>
    </source>
</evidence>
<evidence type="ECO:0000256" key="3">
    <source>
        <dbReference type="ARBA" id="ARBA00022448"/>
    </source>
</evidence>
<evidence type="ECO:0000256" key="1">
    <source>
        <dbReference type="ARBA" id="ARBA00004325"/>
    </source>
</evidence>
<dbReference type="PANTHER" id="PTHR16270:SF5">
    <property type="entry name" value="HYPOTHETICAL LOC287798"/>
    <property type="match status" value="1"/>
</dbReference>
<dbReference type="InterPro" id="IPR037694">
    <property type="entry name" value="MTNAP1"/>
</dbReference>
<comment type="subcellular location">
    <subcellularLocation>
        <location evidence="1">Mitochondrion membrane</location>
    </subcellularLocation>
</comment>
<organism evidence="11 12">
    <name type="scientific">Python bivittatus</name>
    <name type="common">Burmese python</name>
    <name type="synonym">Python molurus bivittatus</name>
    <dbReference type="NCBI Taxonomy" id="176946"/>
    <lineage>
        <taxon>Eukaryota</taxon>
        <taxon>Metazoa</taxon>
        <taxon>Chordata</taxon>
        <taxon>Craniata</taxon>
        <taxon>Vertebrata</taxon>
        <taxon>Euteleostomi</taxon>
        <taxon>Lepidosauria</taxon>
        <taxon>Squamata</taxon>
        <taxon>Bifurcata</taxon>
        <taxon>Unidentata</taxon>
        <taxon>Episquamata</taxon>
        <taxon>Toxicofera</taxon>
        <taxon>Serpentes</taxon>
        <taxon>Henophidia</taxon>
        <taxon>Pythonidae</taxon>
        <taxon>Python</taxon>
    </lineage>
</organism>
<evidence type="ECO:0000256" key="5">
    <source>
        <dbReference type="ARBA" id="ARBA00022781"/>
    </source>
</evidence>
<sequence length="577" mass="65069">MNGKSLQIQICPYCKKQFKRLKSHLPHCKMAGGEDSRKALPLLRKAHDSVTSELLNTEKKKQQTRSLETIPKEESKKSKTDLVTKEKRRKNTGVTGTVVSISLPADKDTEKRIKSASEKSPQTRENKQKTSEELPAQVDKKLFPKIKLQEKLSTVQKASRVSLVKEEIISGLSLESLMRSGKATSESYQKPCAKQKQNIETPVEQNVSLSTNYFIESLQPIHQGLGGRIEQITATHHQVRVLKNRGESSVHNSPLNEAILDNSEKGQWPLKSLSGGGEIALANRQQIITDTADKKSISELELTGNIGNADTGNDKTTVKACASQDHVIDSCRRVSRGPVHLFKSKLDAYSSFLKAEDYPKECLAYPDPKPNVCPTFTAAFREMRDDKTPNNYLHDLEKNTDLHSRIIVTKEGKNSVMGLRKPSLQGLEITTSHWCTSPEQDIQLSSLGLEWFSELYPNYQRLGLFLEREPQWDTRIPEAHILPCDNHKVPLAEKYVKDVKLRDLSTWLGLRDLSPQGMLGATFRAWNGYCNRNVSVKKYGLPGISLLLGLCTLSYAWSHEHIKFNRWRKYPDEDATV</sequence>
<evidence type="ECO:0000256" key="6">
    <source>
        <dbReference type="ARBA" id="ARBA00023065"/>
    </source>
</evidence>
<dbReference type="KEGG" id="pbi:103060541"/>
<feature type="region of interest" description="Disordered" evidence="10">
    <location>
        <begin position="53"/>
        <end position="135"/>
    </location>
</feature>